<dbReference type="InterPro" id="IPR049223">
    <property type="entry name" value="DUF6820"/>
</dbReference>
<gene>
    <name evidence="2" type="ORF">THAOC_27526</name>
</gene>
<dbReference type="EMBL" id="AGNL01038497">
    <property type="protein sequence ID" value="EJK53103.1"/>
    <property type="molecule type" value="Genomic_DNA"/>
</dbReference>
<keyword evidence="3" id="KW-1185">Reference proteome</keyword>
<protein>
    <recommendedName>
        <fullName evidence="1">DUF6820 domain-containing protein</fullName>
    </recommendedName>
</protein>
<evidence type="ECO:0000313" key="2">
    <source>
        <dbReference type="EMBL" id="EJK53103.1"/>
    </source>
</evidence>
<comment type="caution">
    <text evidence="2">The sequence shown here is derived from an EMBL/GenBank/DDBJ whole genome shotgun (WGS) entry which is preliminary data.</text>
</comment>
<accession>K0RHB2</accession>
<name>K0RHB2_THAOC</name>
<dbReference type="Proteomes" id="UP000266841">
    <property type="component" value="Unassembled WGS sequence"/>
</dbReference>
<organism evidence="2 3">
    <name type="scientific">Thalassiosira oceanica</name>
    <name type="common">Marine diatom</name>
    <dbReference type="NCBI Taxonomy" id="159749"/>
    <lineage>
        <taxon>Eukaryota</taxon>
        <taxon>Sar</taxon>
        <taxon>Stramenopiles</taxon>
        <taxon>Ochrophyta</taxon>
        <taxon>Bacillariophyta</taxon>
        <taxon>Coscinodiscophyceae</taxon>
        <taxon>Thalassiosirophycidae</taxon>
        <taxon>Thalassiosirales</taxon>
        <taxon>Thalassiosiraceae</taxon>
        <taxon>Thalassiosira</taxon>
    </lineage>
</organism>
<dbReference type="Pfam" id="PF20699">
    <property type="entry name" value="DUF6820"/>
    <property type="match status" value="1"/>
</dbReference>
<reference evidence="2 3" key="1">
    <citation type="journal article" date="2012" name="Genome Biol.">
        <title>Genome and low-iron response of an oceanic diatom adapted to chronic iron limitation.</title>
        <authorList>
            <person name="Lommer M."/>
            <person name="Specht M."/>
            <person name="Roy A.S."/>
            <person name="Kraemer L."/>
            <person name="Andreson R."/>
            <person name="Gutowska M.A."/>
            <person name="Wolf J."/>
            <person name="Bergner S.V."/>
            <person name="Schilhabel M.B."/>
            <person name="Klostermeier U.C."/>
            <person name="Beiko R.G."/>
            <person name="Rosenstiel P."/>
            <person name="Hippler M."/>
            <person name="Laroche J."/>
        </authorList>
    </citation>
    <scope>NUCLEOTIDE SEQUENCE [LARGE SCALE GENOMIC DNA]</scope>
    <source>
        <strain evidence="2 3">CCMP1005</strain>
    </source>
</reference>
<evidence type="ECO:0000259" key="1">
    <source>
        <dbReference type="Pfam" id="PF20699"/>
    </source>
</evidence>
<dbReference type="AlphaFoldDB" id="K0RHB2"/>
<feature type="domain" description="DUF6820" evidence="1">
    <location>
        <begin position="12"/>
        <end position="69"/>
    </location>
</feature>
<sequence length="154" mass="17035">MEVTLSTAPRPTSADRARAMMHKFNIELAHLIYNVGPRAIIIALRPQHFVGGVLGMNRCHGRRHRATNGGQESGSLTLPIIVVPAELTEPPTGCCSAVVALQMHRETYAQGRSRRKSSIRRSRPFSTFNPLLPWTIRHSEIVARPQPILALSSI</sequence>
<evidence type="ECO:0000313" key="3">
    <source>
        <dbReference type="Proteomes" id="UP000266841"/>
    </source>
</evidence>
<proteinExistence type="predicted"/>